<dbReference type="PROSITE" id="PS51819">
    <property type="entry name" value="VOC"/>
    <property type="match status" value="1"/>
</dbReference>
<dbReference type="PANTHER" id="PTHR35006">
    <property type="entry name" value="GLYOXALASE FAMILY PROTEIN (AFU_ORTHOLOGUE AFUA_5G14830)"/>
    <property type="match status" value="1"/>
</dbReference>
<evidence type="ECO:0000313" key="2">
    <source>
        <dbReference type="EMBL" id="MDQ0536047.1"/>
    </source>
</evidence>
<dbReference type="InterPro" id="IPR004360">
    <property type="entry name" value="Glyas_Fos-R_dOase_dom"/>
</dbReference>
<dbReference type="PANTHER" id="PTHR35006:SF4">
    <property type="entry name" value="BLR7706 PROTEIN"/>
    <property type="match status" value="1"/>
</dbReference>
<comment type="caution">
    <text evidence="2">The sequence shown here is derived from an EMBL/GenBank/DDBJ whole genome shotgun (WGS) entry which is preliminary data.</text>
</comment>
<feature type="domain" description="VOC" evidence="1">
    <location>
        <begin position="1"/>
        <end position="122"/>
    </location>
</feature>
<dbReference type="Proteomes" id="UP001244552">
    <property type="component" value="Unassembled WGS sequence"/>
</dbReference>
<evidence type="ECO:0000313" key="3">
    <source>
        <dbReference type="Proteomes" id="UP001244552"/>
    </source>
</evidence>
<dbReference type="EMBL" id="JAUSVU010000022">
    <property type="protein sequence ID" value="MDQ0536047.1"/>
    <property type="molecule type" value="Genomic_DNA"/>
</dbReference>
<dbReference type="InterPro" id="IPR037523">
    <property type="entry name" value="VOC_core"/>
</dbReference>
<organism evidence="2 3">
    <name type="scientific">Azospirillum picis</name>
    <dbReference type="NCBI Taxonomy" id="488438"/>
    <lineage>
        <taxon>Bacteria</taxon>
        <taxon>Pseudomonadati</taxon>
        <taxon>Pseudomonadota</taxon>
        <taxon>Alphaproteobacteria</taxon>
        <taxon>Rhodospirillales</taxon>
        <taxon>Azospirillaceae</taxon>
        <taxon>Azospirillum</taxon>
    </lineage>
</organism>
<dbReference type="SUPFAM" id="SSF54593">
    <property type="entry name" value="Glyoxalase/Bleomycin resistance protein/Dihydroxybiphenyl dioxygenase"/>
    <property type="match status" value="1"/>
</dbReference>
<dbReference type="Pfam" id="PF00903">
    <property type="entry name" value="Glyoxalase"/>
    <property type="match status" value="1"/>
</dbReference>
<gene>
    <name evidence="2" type="ORF">QO018_004938</name>
</gene>
<reference evidence="2 3" key="1">
    <citation type="submission" date="2023-07" db="EMBL/GenBank/DDBJ databases">
        <title>Genomic Encyclopedia of Type Strains, Phase IV (KMG-IV): sequencing the most valuable type-strain genomes for metagenomic binning, comparative biology and taxonomic classification.</title>
        <authorList>
            <person name="Goeker M."/>
        </authorList>
    </citation>
    <scope>NUCLEOTIDE SEQUENCE [LARGE SCALE GENOMIC DNA]</scope>
    <source>
        <strain evidence="2 3">DSM 19922</strain>
    </source>
</reference>
<accession>A0ABU0MRE9</accession>
<name>A0ABU0MRE9_9PROT</name>
<dbReference type="CDD" id="cd07262">
    <property type="entry name" value="VOC_like"/>
    <property type="match status" value="1"/>
</dbReference>
<dbReference type="InterPro" id="IPR029068">
    <property type="entry name" value="Glyas_Bleomycin-R_OHBP_Dase"/>
</dbReference>
<evidence type="ECO:0000259" key="1">
    <source>
        <dbReference type="PROSITE" id="PS51819"/>
    </source>
</evidence>
<protein>
    <submittedName>
        <fullName evidence="2">Catechol 2,3-dioxygenase-like lactoylglutathione lyase family enzyme</fullName>
    </submittedName>
</protein>
<keyword evidence="3" id="KW-1185">Reference proteome</keyword>
<dbReference type="RefSeq" id="WP_209988429.1">
    <property type="nucleotide sequence ID" value="NZ_JAGINO010000024.1"/>
</dbReference>
<dbReference type="Gene3D" id="3.10.180.10">
    <property type="entry name" value="2,3-Dihydroxybiphenyl 1,2-Dioxygenase, domain 1"/>
    <property type="match status" value="1"/>
</dbReference>
<sequence>MIHHVSLGTNDVERARRFYDAVLPVVGMMPMTSTGEGLAYGSGTFHFSVQPPIDGKPATVGNGTHIAFAVEERDMVDRFYSTALANGGVGDGEPGLRPEYDAHYYGAFVRDPDGHKLEAVTYSAK</sequence>
<proteinExistence type="predicted"/>